<dbReference type="EMBL" id="DSBX01000272">
    <property type="protein sequence ID" value="HDR00084.1"/>
    <property type="molecule type" value="Genomic_DNA"/>
</dbReference>
<dbReference type="Proteomes" id="UP000885672">
    <property type="component" value="Unassembled WGS sequence"/>
</dbReference>
<dbReference type="InterPro" id="IPR002421">
    <property type="entry name" value="5-3_exonuclease"/>
</dbReference>
<dbReference type="EC" id="2.7.7.7" evidence="2"/>
<dbReference type="GO" id="GO:0006261">
    <property type="term" value="P:DNA-templated DNA replication"/>
    <property type="evidence" value="ECO:0007669"/>
    <property type="project" value="InterPro"/>
</dbReference>
<dbReference type="FunFam" id="1.20.1060.10:FF:000001">
    <property type="entry name" value="DNA polymerase I"/>
    <property type="match status" value="1"/>
</dbReference>
<keyword evidence="7" id="KW-0239">DNA-directed DNA polymerase</keyword>
<evidence type="ECO:0000256" key="6">
    <source>
        <dbReference type="ARBA" id="ARBA00022763"/>
    </source>
</evidence>
<dbReference type="InterPro" id="IPR019760">
    <property type="entry name" value="DNA-dir_DNA_pol_A_CS"/>
</dbReference>
<dbReference type="SUPFAM" id="SSF47807">
    <property type="entry name" value="5' to 3' exonuclease, C-terminal subdomain"/>
    <property type="match status" value="1"/>
</dbReference>
<evidence type="ECO:0000256" key="9">
    <source>
        <dbReference type="ARBA" id="ARBA00023204"/>
    </source>
</evidence>
<comment type="caution">
    <text evidence="13">The sequence shown here is derived from an EMBL/GenBank/DDBJ whole genome shotgun (WGS) entry which is preliminary data.</text>
</comment>
<dbReference type="SUPFAM" id="SSF56672">
    <property type="entry name" value="DNA/RNA polymerases"/>
    <property type="match status" value="1"/>
</dbReference>
<dbReference type="InterPro" id="IPR020046">
    <property type="entry name" value="5-3_exonucl_a-hlix_arch_N"/>
</dbReference>
<evidence type="ECO:0000259" key="11">
    <source>
        <dbReference type="SMART" id="SM00475"/>
    </source>
</evidence>
<dbReference type="Gene3D" id="3.30.70.370">
    <property type="match status" value="1"/>
</dbReference>
<dbReference type="GO" id="GO:0006302">
    <property type="term" value="P:double-strand break repair"/>
    <property type="evidence" value="ECO:0007669"/>
    <property type="project" value="TreeGrafter"/>
</dbReference>
<keyword evidence="9" id="KW-0234">DNA repair</keyword>
<dbReference type="SMART" id="SM00279">
    <property type="entry name" value="HhH2"/>
    <property type="match status" value="1"/>
</dbReference>
<evidence type="ECO:0000256" key="5">
    <source>
        <dbReference type="ARBA" id="ARBA00022705"/>
    </source>
</evidence>
<dbReference type="InterPro" id="IPR008918">
    <property type="entry name" value="HhH2"/>
</dbReference>
<dbReference type="InterPro" id="IPR029060">
    <property type="entry name" value="PIN-like_dom_sf"/>
</dbReference>
<keyword evidence="4" id="KW-0548">Nucleotidyltransferase</keyword>
<evidence type="ECO:0000256" key="4">
    <source>
        <dbReference type="ARBA" id="ARBA00022695"/>
    </source>
</evidence>
<keyword evidence="5" id="KW-0235">DNA replication</keyword>
<feature type="domain" description="DNA-directed DNA polymerase family A palm" evidence="12">
    <location>
        <begin position="583"/>
        <end position="789"/>
    </location>
</feature>
<dbReference type="SMART" id="SM00475">
    <property type="entry name" value="53EXOc"/>
    <property type="match status" value="1"/>
</dbReference>
<dbReference type="Gene3D" id="3.30.420.10">
    <property type="entry name" value="Ribonuclease H-like superfamily/Ribonuclease H"/>
    <property type="match status" value="1"/>
</dbReference>
<evidence type="ECO:0000256" key="7">
    <source>
        <dbReference type="ARBA" id="ARBA00022932"/>
    </source>
</evidence>
<dbReference type="FunFam" id="1.10.150.20:FF:000003">
    <property type="entry name" value="DNA polymerase I"/>
    <property type="match status" value="1"/>
</dbReference>
<dbReference type="GO" id="GO:0003887">
    <property type="term" value="F:DNA-directed DNA polymerase activity"/>
    <property type="evidence" value="ECO:0007669"/>
    <property type="project" value="UniProtKB-KW"/>
</dbReference>
<keyword evidence="3" id="KW-0808">Transferase</keyword>
<dbReference type="InterPro" id="IPR002298">
    <property type="entry name" value="DNA_polymerase_A"/>
</dbReference>
<dbReference type="GO" id="GO:0008409">
    <property type="term" value="F:5'-3' exonuclease activity"/>
    <property type="evidence" value="ECO:0007669"/>
    <property type="project" value="InterPro"/>
</dbReference>
<name>A0A7V0T6Y0_UNCW3</name>
<dbReference type="InterPro" id="IPR020045">
    <property type="entry name" value="DNA_polI_H3TH"/>
</dbReference>
<dbReference type="PRINTS" id="PR00868">
    <property type="entry name" value="DNAPOLI"/>
</dbReference>
<dbReference type="Gene3D" id="1.10.150.20">
    <property type="entry name" value="5' to 3' exonuclease, C-terminal subdomain"/>
    <property type="match status" value="2"/>
</dbReference>
<dbReference type="SMART" id="SM00482">
    <property type="entry name" value="POLAc"/>
    <property type="match status" value="1"/>
</dbReference>
<dbReference type="Pfam" id="PF02739">
    <property type="entry name" value="5_3_exonuc_N"/>
    <property type="match status" value="1"/>
</dbReference>
<reference evidence="13" key="1">
    <citation type="journal article" date="2020" name="mSystems">
        <title>Genome- and Community-Level Interaction Insights into Carbon Utilization and Element Cycling Functions of Hydrothermarchaeota in Hydrothermal Sediment.</title>
        <authorList>
            <person name="Zhou Z."/>
            <person name="Liu Y."/>
            <person name="Xu W."/>
            <person name="Pan J."/>
            <person name="Luo Z.H."/>
            <person name="Li M."/>
        </authorList>
    </citation>
    <scope>NUCLEOTIDE SEQUENCE [LARGE SCALE GENOMIC DNA]</scope>
    <source>
        <strain evidence="13">SpSt-1182</strain>
    </source>
</reference>
<evidence type="ECO:0000313" key="13">
    <source>
        <dbReference type="EMBL" id="HDR00084.1"/>
    </source>
</evidence>
<proteinExistence type="inferred from homology"/>
<dbReference type="CDD" id="cd09859">
    <property type="entry name" value="PIN_53EXO"/>
    <property type="match status" value="1"/>
</dbReference>
<dbReference type="InterPro" id="IPR001098">
    <property type="entry name" value="DNA-dir_DNA_pol_A_palm_dom"/>
</dbReference>
<dbReference type="Pfam" id="PF00476">
    <property type="entry name" value="DNA_pol_A"/>
    <property type="match status" value="1"/>
</dbReference>
<dbReference type="Gene3D" id="3.40.50.1010">
    <property type="entry name" value="5'-nuclease"/>
    <property type="match status" value="1"/>
</dbReference>
<dbReference type="AlphaFoldDB" id="A0A7V0T6Y0"/>
<sequence length="825" mass="88825">MPRRRGVKPRLLLVDGHSVAYRSHFAFVRDPLRDSGGRNTSAVFGFANTLRKMVEELAPTHCAVAFDAPGRVFRHERFEKYKAQRPPTPDELVEQLPVIRRLVELWGIRSCTVPGFEADDVLGTLAQAGAAAGFEVTVASSDKDLLQLVGPGVTVFDPWLGKSFGPEEVRAKLGVGPGQVVDYLALTGDTSDNVPGVPGIGPKRAQALLERHGSLDRILEAEPKVAERREQAELSRELVRLDTGVPLDCGPDDLRLGEPDRAALRVLCEELGFRRLALELGPAAEAVAVVPFDRELVRAASVLAVARDRAGNWAVAPGSGGAMAVPAGEESVVVRALAAPGALKVGCGLKELAPGSELAPPLYDVSVAAWLVDPNRRSYDLTAVAGQVLGRAPGESAADAAAAVLAAREALEPAIDEAGLRPVLEEMEMPLVPVLARMERRGVMIDVGHFEELVGEIGREVAAIEEEVCELAGEKFNLASPRQLGTVLFERLGLAHGRKTKTGYSTDSAVLAGLAEAHPVVSGVLRFRELAKLRGGYLLPLLACADPATHRIHTRFNQTGAATGRLSSSNPNLQSIPIRGELGRRVRAGFVAGEGMALVSADYSQVELRVLAHLSGDEELRRAFAAGDDIHTRTAAAVFRLEPGAVTAEHRRLAKVVNYGLIYGMGDYGLASRMGLSRDEARAFLDSYMASFAGVAAWRERVTAEAVERGQVRTLAGRIRPVPAITNRNRNVAEAAQRAAINAPVQGSAADIIKRAMLRVDERLRSERIEPGMLLQVHDELLFEVPAREVERAREMVREEMEAAWPLDVPLVADVGSGRNWNEAH</sequence>
<feature type="domain" description="5'-3' exonuclease" evidence="11">
    <location>
        <begin position="7"/>
        <end position="257"/>
    </location>
</feature>
<dbReference type="CDD" id="cd09898">
    <property type="entry name" value="H3TH_53EXO"/>
    <property type="match status" value="1"/>
</dbReference>
<dbReference type="FunFam" id="1.10.150.20:FF:000002">
    <property type="entry name" value="DNA polymerase I"/>
    <property type="match status" value="1"/>
</dbReference>
<gene>
    <name evidence="13" type="ORF">ENN51_07370</name>
</gene>
<dbReference type="PROSITE" id="PS00447">
    <property type="entry name" value="DNA_POLYMERASE_A"/>
    <property type="match status" value="1"/>
</dbReference>
<dbReference type="InterPro" id="IPR036397">
    <property type="entry name" value="RNaseH_sf"/>
</dbReference>
<dbReference type="InterPro" id="IPR012337">
    <property type="entry name" value="RNaseH-like_sf"/>
</dbReference>
<evidence type="ECO:0000256" key="2">
    <source>
        <dbReference type="ARBA" id="ARBA00012417"/>
    </source>
</evidence>
<organism evidence="13">
    <name type="scientific">candidate division WOR-3 bacterium</name>
    <dbReference type="NCBI Taxonomy" id="2052148"/>
    <lineage>
        <taxon>Bacteria</taxon>
        <taxon>Bacteria division WOR-3</taxon>
    </lineage>
</organism>
<evidence type="ECO:0000256" key="1">
    <source>
        <dbReference type="ARBA" id="ARBA00007705"/>
    </source>
</evidence>
<dbReference type="InterPro" id="IPR036279">
    <property type="entry name" value="5-3_exonuclease_C_sf"/>
</dbReference>
<dbReference type="PANTHER" id="PTHR10133:SF27">
    <property type="entry name" value="DNA POLYMERASE NU"/>
    <property type="match status" value="1"/>
</dbReference>
<dbReference type="Pfam" id="PF01367">
    <property type="entry name" value="5_3_exonuc"/>
    <property type="match status" value="1"/>
</dbReference>
<dbReference type="CDD" id="cd08637">
    <property type="entry name" value="DNA_pol_A_pol_I_C"/>
    <property type="match status" value="1"/>
</dbReference>
<keyword evidence="6" id="KW-0227">DNA damage</keyword>
<keyword evidence="8" id="KW-0238">DNA-binding</keyword>
<evidence type="ECO:0000256" key="10">
    <source>
        <dbReference type="ARBA" id="ARBA00049244"/>
    </source>
</evidence>
<dbReference type="InterPro" id="IPR043502">
    <property type="entry name" value="DNA/RNA_pol_sf"/>
</dbReference>
<dbReference type="Gene3D" id="1.20.1060.10">
    <property type="entry name" value="Taq DNA Polymerase, Chain T, domain 4"/>
    <property type="match status" value="1"/>
</dbReference>
<dbReference type="SUPFAM" id="SSF88723">
    <property type="entry name" value="PIN domain-like"/>
    <property type="match status" value="1"/>
</dbReference>
<dbReference type="GO" id="GO:0003677">
    <property type="term" value="F:DNA binding"/>
    <property type="evidence" value="ECO:0007669"/>
    <property type="project" value="UniProtKB-KW"/>
</dbReference>
<dbReference type="SUPFAM" id="SSF53098">
    <property type="entry name" value="Ribonuclease H-like"/>
    <property type="match status" value="1"/>
</dbReference>
<comment type="catalytic activity">
    <reaction evidence="10">
        <text>DNA(n) + a 2'-deoxyribonucleoside 5'-triphosphate = DNA(n+1) + diphosphate</text>
        <dbReference type="Rhea" id="RHEA:22508"/>
        <dbReference type="Rhea" id="RHEA-COMP:17339"/>
        <dbReference type="Rhea" id="RHEA-COMP:17340"/>
        <dbReference type="ChEBI" id="CHEBI:33019"/>
        <dbReference type="ChEBI" id="CHEBI:61560"/>
        <dbReference type="ChEBI" id="CHEBI:173112"/>
        <dbReference type="EC" id="2.7.7.7"/>
    </reaction>
</comment>
<comment type="similarity">
    <text evidence="1">Belongs to the DNA polymerase type-A family.</text>
</comment>
<evidence type="ECO:0000256" key="8">
    <source>
        <dbReference type="ARBA" id="ARBA00023125"/>
    </source>
</evidence>
<dbReference type="PANTHER" id="PTHR10133">
    <property type="entry name" value="DNA POLYMERASE I"/>
    <property type="match status" value="1"/>
</dbReference>
<protein>
    <recommendedName>
        <fullName evidence="2">DNA-directed DNA polymerase</fullName>
        <ecNumber evidence="2">2.7.7.7</ecNumber>
    </recommendedName>
</protein>
<evidence type="ECO:0000259" key="12">
    <source>
        <dbReference type="SMART" id="SM00482"/>
    </source>
</evidence>
<evidence type="ECO:0000256" key="3">
    <source>
        <dbReference type="ARBA" id="ARBA00022679"/>
    </source>
</evidence>
<accession>A0A7V0T6Y0</accession>